<feature type="compositionally biased region" description="Low complexity" evidence="2">
    <location>
        <begin position="148"/>
        <end position="169"/>
    </location>
</feature>
<gene>
    <name evidence="3" type="ORF">PCOR1329_LOCUS32112</name>
</gene>
<dbReference type="Proteomes" id="UP001189429">
    <property type="component" value="Unassembled WGS sequence"/>
</dbReference>
<name>A0ABN9SS40_9DINO</name>
<feature type="region of interest" description="Disordered" evidence="2">
    <location>
        <begin position="1"/>
        <end position="33"/>
    </location>
</feature>
<evidence type="ECO:0000256" key="1">
    <source>
        <dbReference type="SAM" id="Coils"/>
    </source>
</evidence>
<sequence>MGVCQDVLEVRHAHPGRRPTDKSEQQTRSQRWRATYQYRTKKVKDAREELQLLEAQRAMAATAAAQEASAQSDISELVYAALRTKIPTGGPMPATFQQQVQTLAATFNEMQHQHEAAVAQQSAQLGATTAASSAAAGAQPKAPPLQAPPMFAAPPAAIQMPPAGAADQPVDVDQDDENDAMDFAGFGCGGKRTPSQLQGTATLMDANGDAETANNVKDAVAAMSAATASFNANYEKVNGVAILVRDHLGFGVGKPKSQSILDYFLASDPLAEKIDKVQTWAKYPPAPRRPVCADFGGGDSFMIPVLAKPQKLPSSAPVGPQVTHQIAGPHGPPDEFHAIHDLKARLQTVTQWCELLLADIAAGVALEGATDQQNRHLDLLMFIVDLPMKAHTQMLASTPELRKGIKKQFRERAGAMLDMVGPGPGFETAALMGQAPAQTRFSNLQCPSSFSIDRALGLLAPVAAAAAAWQGWPAAWATPPRPTGRAARRQRAPRTPRGGAGVAAAGRGGLGLLDLDGQGARTIEDVEVGDVMQGTVVGKGAHAILRLDVGLRGGNAFLVGVPDDLRKVRVGDELRDLRVEYVNTRWNEVDLSFPGLSNLAAGRELRPRESFTPGDLVDGQVTEHLDREIIIDIGSRSMAYMRVPSRLRFLKWLEVGETLRGLTVEVVNDQTGMIQVMLPLHELHDVVAGRAASLTDIREGDILDGTVTHWNRKGLFLDVGCFFEALLQADRDQMFRLKAGDQLQGLKVRRVDMQSTRLSWYSQACGSSWLGAGGCSLMYSGTRSWTAPWCFALR</sequence>
<evidence type="ECO:0000256" key="2">
    <source>
        <dbReference type="SAM" id="MobiDB-lite"/>
    </source>
</evidence>
<evidence type="ECO:0008006" key="5">
    <source>
        <dbReference type="Google" id="ProtNLM"/>
    </source>
</evidence>
<feature type="compositionally biased region" description="Low complexity" evidence="2">
    <location>
        <begin position="131"/>
        <end position="140"/>
    </location>
</feature>
<feature type="coiled-coil region" evidence="1">
    <location>
        <begin position="36"/>
        <end position="63"/>
    </location>
</feature>
<keyword evidence="1" id="KW-0175">Coiled coil</keyword>
<accession>A0ABN9SS40</accession>
<organism evidence="3 4">
    <name type="scientific">Prorocentrum cordatum</name>
    <dbReference type="NCBI Taxonomy" id="2364126"/>
    <lineage>
        <taxon>Eukaryota</taxon>
        <taxon>Sar</taxon>
        <taxon>Alveolata</taxon>
        <taxon>Dinophyceae</taxon>
        <taxon>Prorocentrales</taxon>
        <taxon>Prorocentraceae</taxon>
        <taxon>Prorocentrum</taxon>
    </lineage>
</organism>
<proteinExistence type="predicted"/>
<protein>
    <recommendedName>
        <fullName evidence="5">30S ribosomal protein S1</fullName>
    </recommendedName>
</protein>
<feature type="region of interest" description="Disordered" evidence="2">
    <location>
        <begin position="131"/>
        <end position="170"/>
    </location>
</feature>
<reference evidence="3" key="1">
    <citation type="submission" date="2023-10" db="EMBL/GenBank/DDBJ databases">
        <authorList>
            <person name="Chen Y."/>
            <person name="Shah S."/>
            <person name="Dougan E. K."/>
            <person name="Thang M."/>
            <person name="Chan C."/>
        </authorList>
    </citation>
    <scope>NUCLEOTIDE SEQUENCE [LARGE SCALE GENOMIC DNA]</scope>
</reference>
<evidence type="ECO:0000313" key="4">
    <source>
        <dbReference type="Proteomes" id="UP001189429"/>
    </source>
</evidence>
<evidence type="ECO:0000313" key="3">
    <source>
        <dbReference type="EMBL" id="CAK0834809.1"/>
    </source>
</evidence>
<feature type="region of interest" description="Disordered" evidence="2">
    <location>
        <begin position="476"/>
        <end position="503"/>
    </location>
</feature>
<keyword evidence="4" id="KW-1185">Reference proteome</keyword>
<dbReference type="EMBL" id="CAUYUJ010012891">
    <property type="protein sequence ID" value="CAK0834809.1"/>
    <property type="molecule type" value="Genomic_DNA"/>
</dbReference>
<comment type="caution">
    <text evidence="3">The sequence shown here is derived from an EMBL/GenBank/DDBJ whole genome shotgun (WGS) entry which is preliminary data.</text>
</comment>
<feature type="compositionally biased region" description="Basic and acidic residues" evidence="2">
    <location>
        <begin position="8"/>
        <end position="25"/>
    </location>
</feature>